<evidence type="ECO:0000256" key="1">
    <source>
        <dbReference type="SAM" id="Coils"/>
    </source>
</evidence>
<keyword evidence="2" id="KW-0812">Transmembrane</keyword>
<dbReference type="EMBL" id="JACHVC010000006">
    <property type="protein sequence ID" value="MBC2605710.1"/>
    <property type="molecule type" value="Genomic_DNA"/>
</dbReference>
<comment type="caution">
    <text evidence="3">The sequence shown here is derived from an EMBL/GenBank/DDBJ whole genome shotgun (WGS) entry which is preliminary data.</text>
</comment>
<protein>
    <recommendedName>
        <fullName evidence="5">VWA domain-containing protein</fullName>
    </recommendedName>
</protein>
<gene>
    <name evidence="3" type="ORF">H5P27_06605</name>
</gene>
<keyword evidence="2" id="KW-0472">Membrane</keyword>
<evidence type="ECO:0000313" key="4">
    <source>
        <dbReference type="Proteomes" id="UP000526501"/>
    </source>
</evidence>
<keyword evidence="2" id="KW-1133">Transmembrane helix</keyword>
<reference evidence="3 4" key="1">
    <citation type="submission" date="2020-07" db="EMBL/GenBank/DDBJ databases">
        <authorList>
            <person name="Feng X."/>
        </authorList>
    </citation>
    <scope>NUCLEOTIDE SEQUENCE [LARGE SCALE GENOMIC DNA]</scope>
    <source>
        <strain evidence="3 4">JCM23202</strain>
    </source>
</reference>
<proteinExistence type="predicted"/>
<dbReference type="Proteomes" id="UP000526501">
    <property type="component" value="Unassembled WGS sequence"/>
</dbReference>
<dbReference type="AlphaFoldDB" id="A0A7X1B4Z8"/>
<feature type="transmembrane region" description="Helical" evidence="2">
    <location>
        <begin position="12"/>
        <end position="36"/>
    </location>
</feature>
<organism evidence="3 4">
    <name type="scientific">Pelagicoccus albus</name>
    <dbReference type="NCBI Taxonomy" id="415222"/>
    <lineage>
        <taxon>Bacteria</taxon>
        <taxon>Pseudomonadati</taxon>
        <taxon>Verrucomicrobiota</taxon>
        <taxon>Opitutia</taxon>
        <taxon>Puniceicoccales</taxon>
        <taxon>Pelagicoccaceae</taxon>
        <taxon>Pelagicoccus</taxon>
    </lineage>
</organism>
<keyword evidence="1" id="KW-0175">Coiled coil</keyword>
<sequence length="367" mass="41548">MSRRVRKTEVFSLSFLDCICCGFGAIILLFIVSMGVQATEIIKLQKVLENTLMQRQLMLADYQIRNDELDVHLSLERSKRRRTDKERNTLEALIAELRQQINDKEKAKELLVSDLESIEEELAALQIEPEVEQKIIKPVPIGVPVESNVIAFVIDTSGSMREHSTNLINPHVVRKFEEVITSYPEVKGIQLLDASGRFIMGSRLGGRWLPDSAEMRESMVRQVRLYPFESESNPVPGIKRAIRQLYDPEAEELHFGIYVFGDEFTGKPEPVLAEIRKLNQDKDGKRIARINAIGFPNVINNGAMLLQNSGVKFAKLMHDLTYEHGGAFIGMNRENLDSIDRNERGRYPTPPPPPTRGGGVIIRFPGI</sequence>
<accession>A0A7X1B4Z8</accession>
<evidence type="ECO:0000313" key="3">
    <source>
        <dbReference type="EMBL" id="MBC2605710.1"/>
    </source>
</evidence>
<feature type="coiled-coil region" evidence="1">
    <location>
        <begin position="80"/>
        <end position="128"/>
    </location>
</feature>
<evidence type="ECO:0000256" key="2">
    <source>
        <dbReference type="SAM" id="Phobius"/>
    </source>
</evidence>
<keyword evidence="4" id="KW-1185">Reference proteome</keyword>
<dbReference type="RefSeq" id="WP_185659577.1">
    <property type="nucleotide sequence ID" value="NZ_CAWPOO010000006.1"/>
</dbReference>
<name>A0A7X1B4Z8_9BACT</name>
<evidence type="ECO:0008006" key="5">
    <source>
        <dbReference type="Google" id="ProtNLM"/>
    </source>
</evidence>